<dbReference type="InterPro" id="IPR050697">
    <property type="entry name" value="Adenylyl/Guanylyl_Cyclase_3/4"/>
</dbReference>
<feature type="transmembrane region" description="Helical" evidence="2">
    <location>
        <begin position="152"/>
        <end position="170"/>
    </location>
</feature>
<dbReference type="PANTHER" id="PTHR43081:SF18">
    <property type="entry name" value="BLL7624 PROTEIN"/>
    <property type="match status" value="1"/>
</dbReference>
<accession>A0AAE6WW68</accession>
<dbReference type="Proteomes" id="UP000503505">
    <property type="component" value="Chromosome"/>
</dbReference>
<dbReference type="Gene3D" id="3.30.70.1230">
    <property type="entry name" value="Nucleotide cyclase"/>
    <property type="match status" value="1"/>
</dbReference>
<keyword evidence="2" id="KW-1133">Transmembrane helix</keyword>
<feature type="transmembrane region" description="Helical" evidence="2">
    <location>
        <begin position="117"/>
        <end position="140"/>
    </location>
</feature>
<sequence length="515" mass="60085">MQIDDWVHKEPKQFEYFHRLMGYIMLSLVIVVFHYTEPDTQYQIFIPFFFLAIILALPKLSRWLIYRYNTSIKRNVFFVLDIAVIAVILSAMHMSLVLSLLGLVALLYTAISNKISFLTFSLASLIGIAIFYFCNIFIFGFGEYFQPTSNELTVLGFLCLVTYFGVGNYYQTTRARYMAQKKNHYYDQMNRYMEFANQLSRYAPLQLWQSIMKGESEAKIEYKRKKLTVFFSDIQGFTELSETLIPDDLAFLLNDYLSHMTEIAKHYEGTVDKFMGDAILIFFGDPHSDGVEQDAKNCLDMAIAMRQQMKILRERWVKMGYPPLHIRMGISTGYCHVGNYGANHRMAYTIVGRDANLAARLQCAAEVDEILISEDTHTLIKNDYLCAGKKPVFLKGIKEPVRTWQVMERFTSEKIDYQRWFDYEYKGFHLLLNLDEVQNYEYPKLVNVLENMIKRIQTQQKMTNSQGIVKLKLEDEVIEHLPASTAEPVVLEKETEKQEYEIRSDQSEKKTSRAS</sequence>
<dbReference type="SUPFAM" id="SSF55073">
    <property type="entry name" value="Nucleotide cyclase"/>
    <property type="match status" value="1"/>
</dbReference>
<keyword evidence="2" id="KW-0472">Membrane</keyword>
<keyword evidence="2" id="KW-0812">Transmembrane</keyword>
<reference evidence="4 5" key="1">
    <citation type="submission" date="2019-09" db="EMBL/GenBank/DDBJ databases">
        <title>Non-baumannii Acinetobacter spp. carrying blaNDM-1 isolated in China.</title>
        <authorList>
            <person name="Cui C."/>
            <person name="Chen C."/>
            <person name="Sun J."/>
            <person name="Liu Y."/>
        </authorList>
    </citation>
    <scope>NUCLEOTIDE SEQUENCE [LARGE SCALE GENOMIC DNA]</scope>
    <source>
        <strain evidence="4 5">HZE23-1</strain>
    </source>
</reference>
<dbReference type="SMART" id="SM00044">
    <property type="entry name" value="CYCc"/>
    <property type="match status" value="1"/>
</dbReference>
<dbReference type="PANTHER" id="PTHR43081">
    <property type="entry name" value="ADENYLATE CYCLASE, TERMINAL-DIFFERENTIATION SPECIFIC-RELATED"/>
    <property type="match status" value="1"/>
</dbReference>
<evidence type="ECO:0000256" key="2">
    <source>
        <dbReference type="SAM" id="Phobius"/>
    </source>
</evidence>
<feature type="domain" description="Guanylate cyclase" evidence="3">
    <location>
        <begin position="228"/>
        <end position="362"/>
    </location>
</feature>
<protein>
    <submittedName>
        <fullName evidence="4">Adenylate/guanylate cyclase domain-containing protein</fullName>
    </submittedName>
</protein>
<feature type="transmembrane region" description="Helical" evidence="2">
    <location>
        <begin position="78"/>
        <end position="111"/>
    </location>
</feature>
<feature type="transmembrane region" description="Helical" evidence="2">
    <location>
        <begin position="20"/>
        <end position="36"/>
    </location>
</feature>
<feature type="region of interest" description="Disordered" evidence="1">
    <location>
        <begin position="489"/>
        <end position="515"/>
    </location>
</feature>
<proteinExistence type="predicted"/>
<dbReference type="InterPro" id="IPR029787">
    <property type="entry name" value="Nucleotide_cyclase"/>
</dbReference>
<dbReference type="Pfam" id="PF00211">
    <property type="entry name" value="Guanylate_cyc"/>
    <property type="match status" value="1"/>
</dbReference>
<evidence type="ECO:0000256" key="1">
    <source>
        <dbReference type="SAM" id="MobiDB-lite"/>
    </source>
</evidence>
<dbReference type="GO" id="GO:0035556">
    <property type="term" value="P:intracellular signal transduction"/>
    <property type="evidence" value="ECO:0007669"/>
    <property type="project" value="InterPro"/>
</dbReference>
<gene>
    <name evidence="4" type="ORF">FSC10_08260</name>
</gene>
<dbReference type="RefSeq" id="WP_163171405.1">
    <property type="nucleotide sequence ID" value="NZ_CP044463.1"/>
</dbReference>
<feature type="compositionally biased region" description="Basic and acidic residues" evidence="1">
    <location>
        <begin position="490"/>
        <end position="515"/>
    </location>
</feature>
<dbReference type="EMBL" id="CP044463">
    <property type="protein sequence ID" value="QIC67366.1"/>
    <property type="molecule type" value="Genomic_DNA"/>
</dbReference>
<dbReference type="CDD" id="cd07302">
    <property type="entry name" value="CHD"/>
    <property type="match status" value="1"/>
</dbReference>
<evidence type="ECO:0000259" key="3">
    <source>
        <dbReference type="PROSITE" id="PS50125"/>
    </source>
</evidence>
<feature type="transmembrane region" description="Helical" evidence="2">
    <location>
        <begin position="42"/>
        <end position="58"/>
    </location>
</feature>
<dbReference type="GO" id="GO:0006171">
    <property type="term" value="P:cAMP biosynthetic process"/>
    <property type="evidence" value="ECO:0007669"/>
    <property type="project" value="TreeGrafter"/>
</dbReference>
<dbReference type="PROSITE" id="PS50125">
    <property type="entry name" value="GUANYLATE_CYCLASE_2"/>
    <property type="match status" value="1"/>
</dbReference>
<dbReference type="GO" id="GO:0004016">
    <property type="term" value="F:adenylate cyclase activity"/>
    <property type="evidence" value="ECO:0007669"/>
    <property type="project" value="UniProtKB-ARBA"/>
</dbReference>
<organism evidence="4 5">
    <name type="scientific">Acinetobacter schindleri</name>
    <dbReference type="NCBI Taxonomy" id="108981"/>
    <lineage>
        <taxon>Bacteria</taxon>
        <taxon>Pseudomonadati</taxon>
        <taxon>Pseudomonadota</taxon>
        <taxon>Gammaproteobacteria</taxon>
        <taxon>Moraxellales</taxon>
        <taxon>Moraxellaceae</taxon>
        <taxon>Acinetobacter</taxon>
    </lineage>
</organism>
<dbReference type="InterPro" id="IPR001054">
    <property type="entry name" value="A/G_cyclase"/>
</dbReference>
<evidence type="ECO:0000313" key="5">
    <source>
        <dbReference type="Proteomes" id="UP000503505"/>
    </source>
</evidence>
<name>A0AAE6WW68_9GAMM</name>
<dbReference type="AlphaFoldDB" id="A0AAE6WW68"/>
<evidence type="ECO:0000313" key="4">
    <source>
        <dbReference type="EMBL" id="QIC67366.1"/>
    </source>
</evidence>